<accession>A0A2T0SAQ2</accession>
<dbReference type="GO" id="GO:0005506">
    <property type="term" value="F:iron ion binding"/>
    <property type="evidence" value="ECO:0007669"/>
    <property type="project" value="InterPro"/>
</dbReference>
<comment type="similarity">
    <text evidence="2 8">Belongs to the cytochrome P450 family.</text>
</comment>
<dbReference type="PANTHER" id="PTHR46696:SF5">
    <property type="entry name" value="CYTOCHROME P450 BJ-1"/>
    <property type="match status" value="1"/>
</dbReference>
<dbReference type="InterPro" id="IPR001128">
    <property type="entry name" value="Cyt_P450"/>
</dbReference>
<protein>
    <submittedName>
        <fullName evidence="10">Cytochrome P450</fullName>
    </submittedName>
</protein>
<comment type="cofactor">
    <cofactor evidence="1">
        <name>heme</name>
        <dbReference type="ChEBI" id="CHEBI:30413"/>
    </cofactor>
</comment>
<dbReference type="InterPro" id="IPR017972">
    <property type="entry name" value="Cyt_P450_CS"/>
</dbReference>
<dbReference type="PROSITE" id="PS00086">
    <property type="entry name" value="CYTOCHROME_P450"/>
    <property type="match status" value="1"/>
</dbReference>
<evidence type="ECO:0000256" key="2">
    <source>
        <dbReference type="ARBA" id="ARBA00010617"/>
    </source>
</evidence>
<keyword evidence="4 8" id="KW-0479">Metal-binding</keyword>
<evidence type="ECO:0000256" key="1">
    <source>
        <dbReference type="ARBA" id="ARBA00001971"/>
    </source>
</evidence>
<dbReference type="RefSeq" id="WP_245908144.1">
    <property type="nucleotide sequence ID" value="NZ_PVZG01000004.1"/>
</dbReference>
<proteinExistence type="inferred from homology"/>
<dbReference type="SUPFAM" id="SSF48264">
    <property type="entry name" value="Cytochrome P450"/>
    <property type="match status" value="1"/>
</dbReference>
<evidence type="ECO:0000256" key="3">
    <source>
        <dbReference type="ARBA" id="ARBA00022617"/>
    </source>
</evidence>
<dbReference type="EMBL" id="PVZG01000004">
    <property type="protein sequence ID" value="PRY30504.1"/>
    <property type="molecule type" value="Genomic_DNA"/>
</dbReference>
<dbReference type="GO" id="GO:0004497">
    <property type="term" value="F:monooxygenase activity"/>
    <property type="evidence" value="ECO:0007669"/>
    <property type="project" value="UniProtKB-KW"/>
</dbReference>
<gene>
    <name evidence="10" type="ORF">CLV70_10456</name>
</gene>
<evidence type="ECO:0000256" key="4">
    <source>
        <dbReference type="ARBA" id="ARBA00022723"/>
    </source>
</evidence>
<evidence type="ECO:0000313" key="10">
    <source>
        <dbReference type="EMBL" id="PRY30504.1"/>
    </source>
</evidence>
<dbReference type="InterPro" id="IPR036396">
    <property type="entry name" value="Cyt_P450_sf"/>
</dbReference>
<evidence type="ECO:0000313" key="11">
    <source>
        <dbReference type="Proteomes" id="UP000239209"/>
    </source>
</evidence>
<keyword evidence="11" id="KW-1185">Reference proteome</keyword>
<feature type="region of interest" description="Disordered" evidence="9">
    <location>
        <begin position="356"/>
        <end position="395"/>
    </location>
</feature>
<dbReference type="GO" id="GO:0020037">
    <property type="term" value="F:heme binding"/>
    <property type="evidence" value="ECO:0007669"/>
    <property type="project" value="InterPro"/>
</dbReference>
<evidence type="ECO:0000256" key="5">
    <source>
        <dbReference type="ARBA" id="ARBA00023002"/>
    </source>
</evidence>
<dbReference type="AlphaFoldDB" id="A0A2T0SAQ2"/>
<organism evidence="10 11">
    <name type="scientific">Pseudosporangium ferrugineum</name>
    <dbReference type="NCBI Taxonomy" id="439699"/>
    <lineage>
        <taxon>Bacteria</taxon>
        <taxon>Bacillati</taxon>
        <taxon>Actinomycetota</taxon>
        <taxon>Actinomycetes</taxon>
        <taxon>Micromonosporales</taxon>
        <taxon>Micromonosporaceae</taxon>
        <taxon>Pseudosporangium</taxon>
    </lineage>
</organism>
<keyword evidence="3 8" id="KW-0349">Heme</keyword>
<keyword evidence="6 8" id="KW-0408">Iron</keyword>
<dbReference type="GO" id="GO:0016705">
    <property type="term" value="F:oxidoreductase activity, acting on paired donors, with incorporation or reduction of molecular oxygen"/>
    <property type="evidence" value="ECO:0007669"/>
    <property type="project" value="InterPro"/>
</dbReference>
<keyword evidence="7 8" id="KW-0503">Monooxygenase</keyword>
<sequence length="395" mass="43163">MRRVDFLVAPGDGTAAVYRRYRAGEPVLWEPSVQMYCVFRFADIRTCLTSPDFTVEYPFRVSRTVFGRTLLDVDGPWHVRGRRLLTGLLRGRIENLPFADIVDAEVDRAVDALADAHHVDFVERVARPLPTAVTAAFLGIAPEHRARIFSHLDYLLDHLDGSSREFATAIELRREIEAVVRRMLHDGGAEPGTVIGRLTPAVRSGEVGVPDAIGLVLLVLAAGVETSSGMLANTMAAFGRFPGWAAPAAADPEVMRRFVREVLRFDPPQTETVRFARVDTRLAGVPIAAGSALKLVLSSGNRDETVFADGDRFDPARTERASLSFGHGPHSCLGLPLATGLATTFFTAFFRRFPRARPDDPVPPAEGSTFRRPATLPTTLEPPGGRGRAAEETRS</sequence>
<dbReference type="Gene3D" id="1.10.630.10">
    <property type="entry name" value="Cytochrome P450"/>
    <property type="match status" value="1"/>
</dbReference>
<evidence type="ECO:0000256" key="6">
    <source>
        <dbReference type="ARBA" id="ARBA00023004"/>
    </source>
</evidence>
<comment type="caution">
    <text evidence="10">The sequence shown here is derived from an EMBL/GenBank/DDBJ whole genome shotgun (WGS) entry which is preliminary data.</text>
</comment>
<evidence type="ECO:0000256" key="8">
    <source>
        <dbReference type="RuleBase" id="RU000461"/>
    </source>
</evidence>
<keyword evidence="5 8" id="KW-0560">Oxidoreductase</keyword>
<dbReference type="Pfam" id="PF00067">
    <property type="entry name" value="p450"/>
    <property type="match status" value="1"/>
</dbReference>
<dbReference type="Proteomes" id="UP000239209">
    <property type="component" value="Unassembled WGS sequence"/>
</dbReference>
<name>A0A2T0SAQ2_9ACTN</name>
<dbReference type="PANTHER" id="PTHR46696">
    <property type="entry name" value="P450, PUTATIVE (EUROFUNG)-RELATED"/>
    <property type="match status" value="1"/>
</dbReference>
<reference evidence="10 11" key="1">
    <citation type="submission" date="2018-03" db="EMBL/GenBank/DDBJ databases">
        <title>Genomic Encyclopedia of Archaeal and Bacterial Type Strains, Phase II (KMG-II): from individual species to whole genera.</title>
        <authorList>
            <person name="Goeker M."/>
        </authorList>
    </citation>
    <scope>NUCLEOTIDE SEQUENCE [LARGE SCALE GENOMIC DNA]</scope>
    <source>
        <strain evidence="10 11">DSM 45348</strain>
    </source>
</reference>
<evidence type="ECO:0000256" key="7">
    <source>
        <dbReference type="ARBA" id="ARBA00023033"/>
    </source>
</evidence>
<evidence type="ECO:0000256" key="9">
    <source>
        <dbReference type="SAM" id="MobiDB-lite"/>
    </source>
</evidence>